<dbReference type="InterPro" id="IPR020471">
    <property type="entry name" value="AKR"/>
</dbReference>
<reference evidence="6 7" key="1">
    <citation type="journal article" date="2015" name="Genome Biol. Evol.">
        <title>Comparative Genomics of a Bacterivorous Green Alga Reveals Evolutionary Causalities and Consequences of Phago-Mixotrophic Mode of Nutrition.</title>
        <authorList>
            <person name="Burns J.A."/>
            <person name="Paasch A."/>
            <person name="Narechania A."/>
            <person name="Kim E."/>
        </authorList>
    </citation>
    <scope>NUCLEOTIDE SEQUENCE [LARGE SCALE GENOMIC DNA]</scope>
    <source>
        <strain evidence="6 7">PLY_AMNH</strain>
    </source>
</reference>
<comment type="caution">
    <text evidence="6">The sequence shown here is derived from an EMBL/GenBank/DDBJ whole genome shotgun (WGS) entry which is preliminary data.</text>
</comment>
<dbReference type="Proteomes" id="UP001190700">
    <property type="component" value="Unassembled WGS sequence"/>
</dbReference>
<dbReference type="AlphaFoldDB" id="A0AAE0H2V1"/>
<dbReference type="InterPro" id="IPR036812">
    <property type="entry name" value="NAD(P)_OxRdtase_dom_sf"/>
</dbReference>
<dbReference type="PANTHER" id="PTHR43827:SF3">
    <property type="entry name" value="NADP-DEPENDENT OXIDOREDUCTASE DOMAIN-CONTAINING PROTEIN"/>
    <property type="match status" value="1"/>
</dbReference>
<dbReference type="PRINTS" id="PR00069">
    <property type="entry name" value="ALDKETRDTASE"/>
</dbReference>
<keyword evidence="4" id="KW-0732">Signal</keyword>
<name>A0AAE0H2V1_9CHLO</name>
<dbReference type="InterPro" id="IPR023210">
    <property type="entry name" value="NADP_OxRdtase_dom"/>
</dbReference>
<proteinExistence type="inferred from homology"/>
<dbReference type="CDD" id="cd19071">
    <property type="entry name" value="AKR_AKR1-5-like"/>
    <property type="match status" value="1"/>
</dbReference>
<evidence type="ECO:0000256" key="4">
    <source>
        <dbReference type="SAM" id="SignalP"/>
    </source>
</evidence>
<dbReference type="PANTHER" id="PTHR43827">
    <property type="entry name" value="2,5-DIKETO-D-GLUCONIC ACID REDUCTASE"/>
    <property type="match status" value="1"/>
</dbReference>
<protein>
    <recommendedName>
        <fullName evidence="5">NADP-dependent oxidoreductase domain-containing protein</fullName>
    </recommendedName>
</protein>
<sequence>MSRAIFRISLLTHVLLVAGQRPLPVVPNVILSNGVEFPVMSFGANVWDAETTRYSTGFALMAGFRNFFSSVLIGEASQAAQAEVLGNFSRGELFICGTVNTGDGACDGLDDCYAKTKAGALGQFSVLKQDLLDMIMLDYPATGGCESIVGQWKALEELYLANKTRSIAVSNFSPDQIQCIANNPGSTLPHMNQMPYSVGHGDDTVVQDDAKFGTKVQAYSPLDAGALVNDPLCKEIGDKYKRSAAQIALKWVLQRNVSVCTESTSLVYMQMDLDIFSFNLTVDEMQRLNAHKPTARNNVA</sequence>
<feature type="signal peptide" evidence="4">
    <location>
        <begin position="1"/>
        <end position="19"/>
    </location>
</feature>
<evidence type="ECO:0000259" key="5">
    <source>
        <dbReference type="Pfam" id="PF00248"/>
    </source>
</evidence>
<organism evidence="6 7">
    <name type="scientific">Cymbomonas tetramitiformis</name>
    <dbReference type="NCBI Taxonomy" id="36881"/>
    <lineage>
        <taxon>Eukaryota</taxon>
        <taxon>Viridiplantae</taxon>
        <taxon>Chlorophyta</taxon>
        <taxon>Pyramimonadophyceae</taxon>
        <taxon>Pyramimonadales</taxon>
        <taxon>Pyramimonadaceae</taxon>
        <taxon>Cymbomonas</taxon>
    </lineage>
</organism>
<evidence type="ECO:0000313" key="6">
    <source>
        <dbReference type="EMBL" id="KAK3288908.1"/>
    </source>
</evidence>
<keyword evidence="7" id="KW-1185">Reference proteome</keyword>
<evidence type="ECO:0000256" key="2">
    <source>
        <dbReference type="ARBA" id="ARBA00022857"/>
    </source>
</evidence>
<dbReference type="Pfam" id="PF00248">
    <property type="entry name" value="Aldo_ket_red"/>
    <property type="match status" value="1"/>
</dbReference>
<keyword evidence="2" id="KW-0521">NADP</keyword>
<dbReference type="EMBL" id="LGRX02000324">
    <property type="protein sequence ID" value="KAK3288908.1"/>
    <property type="molecule type" value="Genomic_DNA"/>
</dbReference>
<feature type="chain" id="PRO_5042119063" description="NADP-dependent oxidoreductase domain-containing protein" evidence="4">
    <location>
        <begin position="20"/>
        <end position="300"/>
    </location>
</feature>
<gene>
    <name evidence="6" type="ORF">CYMTET_3633</name>
</gene>
<feature type="domain" description="NADP-dependent oxidoreductase" evidence="5">
    <location>
        <begin position="130"/>
        <end position="291"/>
    </location>
</feature>
<comment type="similarity">
    <text evidence="1">Belongs to the aldo/keto reductase family.</text>
</comment>
<dbReference type="GO" id="GO:0016616">
    <property type="term" value="F:oxidoreductase activity, acting on the CH-OH group of donors, NAD or NADP as acceptor"/>
    <property type="evidence" value="ECO:0007669"/>
    <property type="project" value="UniProtKB-ARBA"/>
</dbReference>
<evidence type="ECO:0000256" key="1">
    <source>
        <dbReference type="ARBA" id="ARBA00007905"/>
    </source>
</evidence>
<dbReference type="SUPFAM" id="SSF51430">
    <property type="entry name" value="NAD(P)-linked oxidoreductase"/>
    <property type="match status" value="1"/>
</dbReference>
<dbReference type="Gene3D" id="3.20.20.100">
    <property type="entry name" value="NADP-dependent oxidoreductase domain"/>
    <property type="match status" value="1"/>
</dbReference>
<keyword evidence="3" id="KW-0560">Oxidoreductase</keyword>
<evidence type="ECO:0000256" key="3">
    <source>
        <dbReference type="ARBA" id="ARBA00023002"/>
    </source>
</evidence>
<evidence type="ECO:0000313" key="7">
    <source>
        <dbReference type="Proteomes" id="UP001190700"/>
    </source>
</evidence>
<accession>A0AAE0H2V1</accession>